<organism evidence="3 4">
    <name type="scientific">Anaerolinea thermophila (strain DSM 14523 / JCM 11388 / NBRC 100420 / UNI-1)</name>
    <dbReference type="NCBI Taxonomy" id="926569"/>
    <lineage>
        <taxon>Bacteria</taxon>
        <taxon>Bacillati</taxon>
        <taxon>Chloroflexota</taxon>
        <taxon>Anaerolineae</taxon>
        <taxon>Anaerolineales</taxon>
        <taxon>Anaerolineaceae</taxon>
        <taxon>Anaerolinea</taxon>
    </lineage>
</organism>
<reference evidence="3 4" key="1">
    <citation type="submission" date="2010-12" db="EMBL/GenBank/DDBJ databases">
        <title>Whole genome sequence of Anaerolinea thermophila UNI-1.</title>
        <authorList>
            <person name="Narita-Yamada S."/>
            <person name="Kishi E."/>
            <person name="Watanabe Y."/>
            <person name="Takasaki K."/>
            <person name="Ankai A."/>
            <person name="Oguchi A."/>
            <person name="Fukui S."/>
            <person name="Takahashi M."/>
            <person name="Yashiro I."/>
            <person name="Hosoyama A."/>
            <person name="Sekiguchi Y."/>
            <person name="Hanada S."/>
            <person name="Fujita N."/>
        </authorList>
    </citation>
    <scope>NUCLEOTIDE SEQUENCE [LARGE SCALE GENOMIC DNA]</scope>
    <source>
        <strain evidence="4">DSM 14523 / JCM 11388 / NBRC 100420 / UNI-1</strain>
    </source>
</reference>
<evidence type="ECO:0000313" key="4">
    <source>
        <dbReference type="Proteomes" id="UP000008922"/>
    </source>
</evidence>
<dbReference type="EC" id="2.7.1.-" evidence="3"/>
<evidence type="ECO:0000256" key="2">
    <source>
        <dbReference type="ARBA" id="ARBA00022842"/>
    </source>
</evidence>
<dbReference type="STRING" id="926569.ANT_14430"/>
<dbReference type="HOGENOM" id="CLU_055795_0_0_0"/>
<dbReference type="InterPro" id="IPR010115">
    <property type="entry name" value="FbiA/CofD"/>
</dbReference>
<dbReference type="PANTHER" id="PTHR43007">
    <property type="entry name" value="2-PHOSPHO-L-LACTATE TRANSFERASE"/>
    <property type="match status" value="1"/>
</dbReference>
<accession>E8N4V7</accession>
<dbReference type="GO" id="GO:0043743">
    <property type="term" value="F:LPPG:FO 2-phospho-L-lactate transferase activity"/>
    <property type="evidence" value="ECO:0007669"/>
    <property type="project" value="InterPro"/>
</dbReference>
<sequence>MKVVALAGGVGGAKMADGLARVLPAEDLTIIVNTGDDFNHFGLRICPDLDTVCYTLAGLANSLTGWGRSEETWNALDSIRRLGGPDWFQLGDKDLGTHLERTRRLSQGEPLSKIVRDFSHSWGIAPLVLPMSDQPVETWVETQEMGWLPFQEYFVAQQCQPRVKKFAFKGVEQSLPAPGVLDALEQADCLVICPSNPWVSIAPILNVPGIKESCEGICVRVAVSPIVGGKAIKGPAAKMYEELGIAPSVLAVAESYRGLIDGLVIDAVDNSCRDELEAMGIHVLVTKTVMQDYIDRMNLAKETLEFCQKLMLYKGRQ</sequence>
<dbReference type="EMBL" id="AP012029">
    <property type="protein sequence ID" value="BAJ63471.1"/>
    <property type="molecule type" value="Genomic_DNA"/>
</dbReference>
<dbReference type="Gene3D" id="3.40.50.10680">
    <property type="entry name" value="CofD-like domains"/>
    <property type="match status" value="1"/>
</dbReference>
<dbReference type="KEGG" id="atm:ANT_14430"/>
<name>E8N4V7_ANATU</name>
<dbReference type="InterPro" id="IPR038136">
    <property type="entry name" value="CofD-like_dom_sf"/>
</dbReference>
<dbReference type="eggNOG" id="COG0391">
    <property type="taxonomic scope" value="Bacteria"/>
</dbReference>
<dbReference type="InParanoid" id="E8N4V7"/>
<gene>
    <name evidence="3" type="ordered locus">ANT_14430</name>
</gene>
<dbReference type="AlphaFoldDB" id="E8N4V7"/>
<protein>
    <submittedName>
        <fullName evidence="3">LPPG:FO 2-phospho-L-lactate transferase</fullName>
        <ecNumber evidence="3">2.7.1.-</ecNumber>
    </submittedName>
</protein>
<dbReference type="GO" id="GO:0000287">
    <property type="term" value="F:magnesium ion binding"/>
    <property type="evidence" value="ECO:0007669"/>
    <property type="project" value="InterPro"/>
</dbReference>
<dbReference type="InterPro" id="IPR002882">
    <property type="entry name" value="CofD"/>
</dbReference>
<evidence type="ECO:0000313" key="3">
    <source>
        <dbReference type="EMBL" id="BAJ63471.1"/>
    </source>
</evidence>
<dbReference type="CDD" id="cd07186">
    <property type="entry name" value="CofD_like"/>
    <property type="match status" value="1"/>
</dbReference>
<dbReference type="PANTHER" id="PTHR43007:SF1">
    <property type="entry name" value="2-PHOSPHO-L-LACTATE TRANSFERASE"/>
    <property type="match status" value="1"/>
</dbReference>
<keyword evidence="1 3" id="KW-0808">Transferase</keyword>
<dbReference type="NCBIfam" id="TIGR01819">
    <property type="entry name" value="F420_cofD"/>
    <property type="match status" value="1"/>
</dbReference>
<dbReference type="Proteomes" id="UP000008922">
    <property type="component" value="Chromosome"/>
</dbReference>
<dbReference type="HAMAP" id="MF_01257">
    <property type="entry name" value="CofD"/>
    <property type="match status" value="1"/>
</dbReference>
<dbReference type="Gene3D" id="1.10.8.240">
    <property type="entry name" value="CofD-like domain"/>
    <property type="match status" value="1"/>
</dbReference>
<keyword evidence="2" id="KW-0460">Magnesium</keyword>
<dbReference type="SUPFAM" id="SSF142338">
    <property type="entry name" value="CofD-like"/>
    <property type="match status" value="1"/>
</dbReference>
<dbReference type="Pfam" id="PF01933">
    <property type="entry name" value="CofD"/>
    <property type="match status" value="1"/>
</dbReference>
<evidence type="ECO:0000256" key="1">
    <source>
        <dbReference type="ARBA" id="ARBA00022679"/>
    </source>
</evidence>
<keyword evidence="4" id="KW-1185">Reference proteome</keyword>
<dbReference type="RefSeq" id="WP_013559853.1">
    <property type="nucleotide sequence ID" value="NC_014960.1"/>
</dbReference>
<proteinExistence type="inferred from homology"/>
<dbReference type="OrthoDB" id="7466225at2"/>